<feature type="transmembrane region" description="Helical" evidence="11">
    <location>
        <begin position="458"/>
        <end position="476"/>
    </location>
</feature>
<feature type="domain" description="SecD export protein N-terminal TM" evidence="13">
    <location>
        <begin position="3"/>
        <end position="104"/>
    </location>
</feature>
<keyword evidence="2 11" id="KW-0813">Transport</keyword>
<dbReference type="PANTHER" id="PTHR30081:SF1">
    <property type="entry name" value="PROTEIN TRANSLOCASE SUBUNIT SECD"/>
    <property type="match status" value="1"/>
</dbReference>
<evidence type="ECO:0000256" key="11">
    <source>
        <dbReference type="HAMAP-Rule" id="MF_01463"/>
    </source>
</evidence>
<proteinExistence type="inferred from homology"/>
<feature type="domain" description="Protein translocase subunit SecDF P1" evidence="14">
    <location>
        <begin position="229"/>
        <end position="287"/>
    </location>
</feature>
<protein>
    <recommendedName>
        <fullName evidence="10 11">Protein translocase subunit SecD</fullName>
    </recommendedName>
</protein>
<feature type="transmembrane region" description="Helical" evidence="11">
    <location>
        <begin position="556"/>
        <end position="574"/>
    </location>
</feature>
<dbReference type="Pfam" id="PF22599">
    <property type="entry name" value="SecDF_P1_head"/>
    <property type="match status" value="1"/>
</dbReference>
<accession>A0A8D5AKM8</accession>
<dbReference type="Pfam" id="PF21760">
    <property type="entry name" value="SecD_1st"/>
    <property type="match status" value="1"/>
</dbReference>
<dbReference type="GO" id="GO:0005886">
    <property type="term" value="C:plasma membrane"/>
    <property type="evidence" value="ECO:0007669"/>
    <property type="project" value="UniProtKB-SubCell"/>
</dbReference>
<evidence type="ECO:0000313" key="17">
    <source>
        <dbReference type="Proteomes" id="UP000824988"/>
    </source>
</evidence>
<dbReference type="GO" id="GO:0065002">
    <property type="term" value="P:intracellular protein transmembrane transport"/>
    <property type="evidence" value="ECO:0007669"/>
    <property type="project" value="UniProtKB-UniRule"/>
</dbReference>
<dbReference type="NCBIfam" id="TIGR01129">
    <property type="entry name" value="secD"/>
    <property type="match status" value="1"/>
</dbReference>
<dbReference type="EMBL" id="AP019782">
    <property type="protein sequence ID" value="BBL71969.1"/>
    <property type="molecule type" value="Genomic_DNA"/>
</dbReference>
<evidence type="ECO:0000256" key="9">
    <source>
        <dbReference type="ARBA" id="ARBA00060774"/>
    </source>
</evidence>
<dbReference type="PANTHER" id="PTHR30081">
    <property type="entry name" value="PROTEIN-EXPORT MEMBRANE PROTEIN SEC"/>
    <property type="match status" value="1"/>
</dbReference>
<dbReference type="AlphaFoldDB" id="A0A8D5AKM8"/>
<evidence type="ECO:0000256" key="3">
    <source>
        <dbReference type="ARBA" id="ARBA00022475"/>
    </source>
</evidence>
<dbReference type="InterPro" id="IPR048634">
    <property type="entry name" value="SecD_SecF_C"/>
</dbReference>
<keyword evidence="7 11" id="KW-0811">Translocation</keyword>
<sequence>MILNRYPLWKNLLILLTIVMGGLYALPNLYGEDPSVQLSPLRNHKADGSTVIEVTNKLSTAGLQPKKVELSESRVLVRFADTDAQLKAADVLRTGMGESYTVALNLAPTTPGWLSALGAKPMYLGLDLRGGVHFLLQVDMDAALQQAEERYLEDIRTLLRNNKIRYKGVTRNKGVIRVVFEGQDAAKQAQDLIDKELRALVVKNAGGEEAAVEARVSEAEKREIRKFAVAQNITTLRNRVNELGVAEPVIQQQGEERIVVQLPGVQDTARAKEILGATATLEFRLGDTEHDVQKAIQEHAPVGTRLYKDRSGRPILLKSQIILTGDQITDASSGLDQNSGAAAVYVTLNSSGAKKMADVTRENIGKPMAVVYIENKSETKVVDGQKVTSKRKVEEVINVATIRDRFSNRFQITGLDSTNEARDLALLLRAGALVAPVDIVEERTVGPSMGKENIDKGFHSNVYGFIAITLFMVMYYRVFGAFSIVALASNVLLLVAALSLMQATLTLPGMAGIALTVGMAIDANVLINERIREELRKGNTPQACIAAGYERAFDTIFDSNVTTLIAGFALFMLGSGPVRGFAVVLCIGILTSMFSAVLVSRALVNQAYGRQRKLANLAI</sequence>
<dbReference type="GO" id="GO:0015450">
    <property type="term" value="F:protein-transporting ATPase activity"/>
    <property type="evidence" value="ECO:0007669"/>
    <property type="project" value="InterPro"/>
</dbReference>
<gene>
    <name evidence="11 16" type="primary">secD</name>
    <name evidence="16" type="ORF">MoryE10_25750</name>
</gene>
<evidence type="ECO:0000256" key="7">
    <source>
        <dbReference type="ARBA" id="ARBA00023010"/>
    </source>
</evidence>
<keyword evidence="4 11" id="KW-0812">Transmembrane</keyword>
<feature type="transmembrane region" description="Helical" evidence="11">
    <location>
        <begin position="580"/>
        <end position="604"/>
    </location>
</feature>
<comment type="subunit">
    <text evidence="11">Forms a complex with SecF. Part of the essential Sec protein translocation apparatus which comprises SecA, SecYEG and auxiliary proteins SecDF-YajC and YidC.</text>
</comment>
<dbReference type="GO" id="GO:0043952">
    <property type="term" value="P:protein transport by the Sec complex"/>
    <property type="evidence" value="ECO:0007669"/>
    <property type="project" value="UniProtKB-UniRule"/>
</dbReference>
<comment type="function">
    <text evidence="11">Part of the Sec protein translocase complex. Interacts with the SecYEG preprotein conducting channel. SecDF uses the proton motive force (PMF) to complete protein translocation after the ATP-dependent function of SecA.</text>
</comment>
<dbReference type="InterPro" id="IPR005791">
    <property type="entry name" value="SecD"/>
</dbReference>
<keyword evidence="8 11" id="KW-0472">Membrane</keyword>
<evidence type="ECO:0000259" key="13">
    <source>
        <dbReference type="Pfam" id="PF13721"/>
    </source>
</evidence>
<dbReference type="InterPro" id="IPR022646">
    <property type="entry name" value="SecD/SecF_CS"/>
</dbReference>
<keyword evidence="3 11" id="KW-1003">Cell membrane</keyword>
<evidence type="ECO:0000256" key="10">
    <source>
        <dbReference type="ARBA" id="ARBA00068220"/>
    </source>
</evidence>
<evidence type="ECO:0000256" key="5">
    <source>
        <dbReference type="ARBA" id="ARBA00022927"/>
    </source>
</evidence>
<dbReference type="InterPro" id="IPR055344">
    <property type="entry name" value="SecD_SecF_C_bact"/>
</dbReference>
<evidence type="ECO:0000256" key="6">
    <source>
        <dbReference type="ARBA" id="ARBA00022989"/>
    </source>
</evidence>
<evidence type="ECO:0000256" key="2">
    <source>
        <dbReference type="ARBA" id="ARBA00022448"/>
    </source>
</evidence>
<evidence type="ECO:0000259" key="15">
    <source>
        <dbReference type="Pfam" id="PF22599"/>
    </source>
</evidence>
<feature type="transmembrane region" description="Helical" evidence="11">
    <location>
        <begin position="507"/>
        <end position="527"/>
    </location>
</feature>
<comment type="caution">
    <text evidence="11">Lacks conserved residue(s) required for the propagation of feature annotation.</text>
</comment>
<evidence type="ECO:0000259" key="12">
    <source>
        <dbReference type="Pfam" id="PF02355"/>
    </source>
</evidence>
<reference evidence="16" key="1">
    <citation type="submission" date="2019-06" db="EMBL/GenBank/DDBJ databases">
        <title>Complete genome sequence of Methylogaea oryzae strain JCM16910.</title>
        <authorList>
            <person name="Asakawa S."/>
        </authorList>
    </citation>
    <scope>NUCLEOTIDE SEQUENCE</scope>
    <source>
        <strain evidence="16">E10</strain>
    </source>
</reference>
<organism evidence="16 17">
    <name type="scientific">Methylogaea oryzae</name>
    <dbReference type="NCBI Taxonomy" id="1295382"/>
    <lineage>
        <taxon>Bacteria</taxon>
        <taxon>Pseudomonadati</taxon>
        <taxon>Pseudomonadota</taxon>
        <taxon>Gammaproteobacteria</taxon>
        <taxon>Methylococcales</taxon>
        <taxon>Methylococcaceae</taxon>
        <taxon>Methylogaea</taxon>
    </lineage>
</organism>
<comment type="similarity">
    <text evidence="9 11">Belongs to the SecD/SecF family. SecD subfamily.</text>
</comment>
<evidence type="ECO:0000313" key="16">
    <source>
        <dbReference type="EMBL" id="BBL71969.1"/>
    </source>
</evidence>
<dbReference type="Pfam" id="PF02355">
    <property type="entry name" value="SecD_SecF_C"/>
    <property type="match status" value="1"/>
</dbReference>
<dbReference type="InterPro" id="IPR048631">
    <property type="entry name" value="SecD_1st"/>
</dbReference>
<feature type="domain" description="SecDF P1 head subdomain" evidence="15">
    <location>
        <begin position="306"/>
        <end position="435"/>
    </location>
</feature>
<dbReference type="FunFam" id="3.30.1360.200:FF:000001">
    <property type="entry name" value="Protein translocase subunit SecD"/>
    <property type="match status" value="1"/>
</dbReference>
<keyword evidence="17" id="KW-1185">Reference proteome</keyword>
<dbReference type="Pfam" id="PF13721">
    <property type="entry name" value="SecD-TM1"/>
    <property type="match status" value="1"/>
</dbReference>
<feature type="domain" description="Protein export membrane protein SecD/SecF C-terminal" evidence="12">
    <location>
        <begin position="438"/>
        <end position="606"/>
    </location>
</feature>
<dbReference type="KEGG" id="moz:MoryE10_25750"/>
<dbReference type="NCBIfam" id="TIGR00916">
    <property type="entry name" value="2A0604s01"/>
    <property type="match status" value="1"/>
</dbReference>
<dbReference type="GO" id="GO:0006605">
    <property type="term" value="P:protein targeting"/>
    <property type="evidence" value="ECO:0007669"/>
    <property type="project" value="UniProtKB-UniRule"/>
</dbReference>
<dbReference type="FunFam" id="1.20.1640.10:FF:000004">
    <property type="entry name" value="Protein translocase subunit SecD"/>
    <property type="match status" value="1"/>
</dbReference>
<dbReference type="InterPro" id="IPR022813">
    <property type="entry name" value="SecD/SecF_arch_bac"/>
</dbReference>
<dbReference type="Proteomes" id="UP000824988">
    <property type="component" value="Chromosome"/>
</dbReference>
<dbReference type="InterPro" id="IPR054384">
    <property type="entry name" value="SecDF_P1_head"/>
</dbReference>
<evidence type="ECO:0000256" key="8">
    <source>
        <dbReference type="ARBA" id="ARBA00023136"/>
    </source>
</evidence>
<evidence type="ECO:0000256" key="4">
    <source>
        <dbReference type="ARBA" id="ARBA00022692"/>
    </source>
</evidence>
<name>A0A8D5AKM8_9GAMM</name>
<dbReference type="Pfam" id="PF07549">
    <property type="entry name" value="Sec_GG"/>
    <property type="match status" value="1"/>
</dbReference>
<keyword evidence="5 11" id="KW-0653">Protein transport</keyword>
<dbReference type="InterPro" id="IPR027398">
    <property type="entry name" value="SecD-TM"/>
</dbReference>
<evidence type="ECO:0000259" key="14">
    <source>
        <dbReference type="Pfam" id="PF21760"/>
    </source>
</evidence>
<feature type="transmembrane region" description="Helical" evidence="11">
    <location>
        <begin position="481"/>
        <end position="501"/>
    </location>
</feature>
<keyword evidence="6 11" id="KW-1133">Transmembrane helix</keyword>
<dbReference type="HAMAP" id="MF_01463_B">
    <property type="entry name" value="SecD_B"/>
    <property type="match status" value="1"/>
</dbReference>
<comment type="subcellular location">
    <subcellularLocation>
        <location evidence="1 11">Cell membrane</location>
        <topology evidence="1 11">Multi-pass membrane protein</topology>
    </subcellularLocation>
</comment>
<dbReference type="FunFam" id="3.30.70.3400:FF:000003">
    <property type="entry name" value="Preprotein translocase subunit SecD"/>
    <property type="match status" value="1"/>
</dbReference>
<evidence type="ECO:0000256" key="1">
    <source>
        <dbReference type="ARBA" id="ARBA00004651"/>
    </source>
</evidence>